<dbReference type="AlphaFoldDB" id="A0AAN6M0P4"/>
<feature type="region of interest" description="Disordered" evidence="1">
    <location>
        <begin position="351"/>
        <end position="379"/>
    </location>
</feature>
<feature type="signal peptide" evidence="3">
    <location>
        <begin position="1"/>
        <end position="20"/>
    </location>
</feature>
<keyword evidence="2" id="KW-0812">Transmembrane</keyword>
<evidence type="ECO:0000256" key="3">
    <source>
        <dbReference type="SAM" id="SignalP"/>
    </source>
</evidence>
<feature type="domain" description="Apple" evidence="4">
    <location>
        <begin position="290"/>
        <end position="331"/>
    </location>
</feature>
<protein>
    <recommendedName>
        <fullName evidence="4">Apple domain-containing protein</fullName>
    </recommendedName>
</protein>
<feature type="domain" description="Apple" evidence="4">
    <location>
        <begin position="68"/>
        <end position="102"/>
    </location>
</feature>
<reference evidence="5 6" key="1">
    <citation type="submission" date="2021-02" db="EMBL/GenBank/DDBJ databases">
        <title>Genome assembly of Pseudopithomyces chartarum.</title>
        <authorList>
            <person name="Jauregui R."/>
            <person name="Singh J."/>
            <person name="Voisey C."/>
        </authorList>
    </citation>
    <scope>NUCLEOTIDE SEQUENCE [LARGE SCALE GENOMIC DNA]</scope>
    <source>
        <strain evidence="5 6">AGR01</strain>
    </source>
</reference>
<feature type="region of interest" description="Disordered" evidence="1">
    <location>
        <begin position="414"/>
        <end position="449"/>
    </location>
</feature>
<dbReference type="Proteomes" id="UP001280581">
    <property type="component" value="Unassembled WGS sequence"/>
</dbReference>
<dbReference type="Pfam" id="PF14295">
    <property type="entry name" value="PAN_4"/>
    <property type="match status" value="3"/>
</dbReference>
<evidence type="ECO:0000313" key="6">
    <source>
        <dbReference type="Proteomes" id="UP001280581"/>
    </source>
</evidence>
<evidence type="ECO:0000256" key="2">
    <source>
        <dbReference type="SAM" id="Phobius"/>
    </source>
</evidence>
<organism evidence="5 6">
    <name type="scientific">Pseudopithomyces chartarum</name>
    <dbReference type="NCBI Taxonomy" id="1892770"/>
    <lineage>
        <taxon>Eukaryota</taxon>
        <taxon>Fungi</taxon>
        <taxon>Dikarya</taxon>
        <taxon>Ascomycota</taxon>
        <taxon>Pezizomycotina</taxon>
        <taxon>Dothideomycetes</taxon>
        <taxon>Pleosporomycetidae</taxon>
        <taxon>Pleosporales</taxon>
        <taxon>Massarineae</taxon>
        <taxon>Didymosphaeriaceae</taxon>
        <taxon>Pseudopithomyces</taxon>
    </lineage>
</organism>
<evidence type="ECO:0000313" key="5">
    <source>
        <dbReference type="EMBL" id="KAK3208905.1"/>
    </source>
</evidence>
<keyword evidence="3" id="KW-0732">Signal</keyword>
<dbReference type="InterPro" id="IPR003609">
    <property type="entry name" value="Pan_app"/>
</dbReference>
<gene>
    <name evidence="5" type="ORF">GRF29_69g93502</name>
</gene>
<evidence type="ECO:0000259" key="4">
    <source>
        <dbReference type="Pfam" id="PF14295"/>
    </source>
</evidence>
<feature type="domain" description="Apple" evidence="4">
    <location>
        <begin position="195"/>
        <end position="229"/>
    </location>
</feature>
<comment type="caution">
    <text evidence="5">The sequence shown here is derived from an EMBL/GenBank/DDBJ whole genome shotgun (WGS) entry which is preliminary data.</text>
</comment>
<proteinExistence type="predicted"/>
<keyword evidence="2" id="KW-1133">Transmembrane helix</keyword>
<feature type="chain" id="PRO_5042826850" description="Apple domain-containing protein" evidence="3">
    <location>
        <begin position="21"/>
        <end position="471"/>
    </location>
</feature>
<evidence type="ECO:0000256" key="1">
    <source>
        <dbReference type="SAM" id="MobiDB-lite"/>
    </source>
</evidence>
<feature type="compositionally biased region" description="Low complexity" evidence="1">
    <location>
        <begin position="358"/>
        <end position="373"/>
    </location>
</feature>
<name>A0AAN6M0P4_9PLEO</name>
<accession>A0AAN6M0P4</accession>
<keyword evidence="2" id="KW-0472">Membrane</keyword>
<sequence length="471" mass="50505">MGLSKGGSLMALLWASRTLATPLFVQSLFGRASSTCLDEFTSGNGLNFTNIQCNKNNPFNDALPQPITTNDMADCMEHCSRFWGNGEGCFGIVFVSSSNSCWIRNSTTSRLSNGKSVYTKSPLESEEGTHSALVDINMMKPLDTDCPETDGTQVDLKGYKGQKYTVRCNKDIGGSYDTRWTYTNWDGPFKAFYHATSLDDCVHKCMDEHPLCRGVVYNPGLQGGYANCWPKTGFDSNIPATGQLLKIAHSATLDQIDTPDTKCPTDEDYTSSDDSNFALHCGKANQGTNMTEVHANDFTSCMDACASNDKGCVGVVYDSTLQGGYDNCYLQNTSSVFTDVPSSMYAVLTGAKPKDSSGKNNSTSSDNNSSKGSSSDDNKSSSKAWIAGAIIGPLLGIALLAALVWFLRRKKRTAHPNADELPADAPKVNPYAQTPPQGHGNEPSPAYAQRWRGECGEVCAEGGEGAGGCGA</sequence>
<keyword evidence="6" id="KW-1185">Reference proteome</keyword>
<feature type="transmembrane region" description="Helical" evidence="2">
    <location>
        <begin position="384"/>
        <end position="407"/>
    </location>
</feature>
<dbReference type="EMBL" id="WVTA01000006">
    <property type="protein sequence ID" value="KAK3208905.1"/>
    <property type="molecule type" value="Genomic_DNA"/>
</dbReference>